<dbReference type="InterPro" id="IPR036249">
    <property type="entry name" value="Thioredoxin-like_sf"/>
</dbReference>
<feature type="domain" description="Thioredoxin" evidence="2">
    <location>
        <begin position="135"/>
        <end position="278"/>
    </location>
</feature>
<dbReference type="AlphaFoldDB" id="A0A848IZI1"/>
<dbReference type="Proteomes" id="UP000559010">
    <property type="component" value="Unassembled WGS sequence"/>
</dbReference>
<organism evidence="3 4">
    <name type="scientific">Marinigracilibium pacificum</name>
    <dbReference type="NCBI Taxonomy" id="2729599"/>
    <lineage>
        <taxon>Bacteria</taxon>
        <taxon>Pseudomonadati</taxon>
        <taxon>Bacteroidota</taxon>
        <taxon>Cytophagia</taxon>
        <taxon>Cytophagales</taxon>
        <taxon>Flammeovirgaceae</taxon>
        <taxon>Marinigracilibium</taxon>
    </lineage>
</organism>
<sequence>MKTTKLIIILIVSVFVFACYKNEKTENDSSENNTEVLEPNVDINELESDFNIWWSYYWSNISLATEFIGLNEQSEKIDEQEFLKKLTTGKYIPLKIKSDEDISTYKLFKLSANANKANIGNIMKSTAQNYLNHYNMEGTELPEFQFTDLKGNTFNSENTKGKTLIIKTWYINCTACVAEMPELNEFVEKYKQREDVIFLSLATDPKDKLEDFLKKKEFDYPVVASQKDYIKNELKLHAYPTHIVVDESGKIKKVMNKASELISYMDIRDKNILKAESLSPPPPPSQNAESLPPPPPSQNPESLPPPPPAAVTM</sequence>
<dbReference type="Gene3D" id="3.40.30.10">
    <property type="entry name" value="Glutaredoxin"/>
    <property type="match status" value="1"/>
</dbReference>
<gene>
    <name evidence="3" type="ORF">HH304_04755</name>
</gene>
<dbReference type="PROSITE" id="PS51352">
    <property type="entry name" value="THIOREDOXIN_2"/>
    <property type="match status" value="1"/>
</dbReference>
<name>A0A848IZI1_9BACT</name>
<feature type="compositionally biased region" description="Pro residues" evidence="1">
    <location>
        <begin position="279"/>
        <end position="313"/>
    </location>
</feature>
<dbReference type="PROSITE" id="PS51257">
    <property type="entry name" value="PROKAR_LIPOPROTEIN"/>
    <property type="match status" value="1"/>
</dbReference>
<dbReference type="PANTHER" id="PTHR42852">
    <property type="entry name" value="THIOL:DISULFIDE INTERCHANGE PROTEIN DSBE"/>
    <property type="match status" value="1"/>
</dbReference>
<dbReference type="CDD" id="cd02966">
    <property type="entry name" value="TlpA_like_family"/>
    <property type="match status" value="1"/>
</dbReference>
<feature type="region of interest" description="Disordered" evidence="1">
    <location>
        <begin position="273"/>
        <end position="313"/>
    </location>
</feature>
<dbReference type="Pfam" id="PF08534">
    <property type="entry name" value="Redoxin"/>
    <property type="match status" value="1"/>
</dbReference>
<evidence type="ECO:0000259" key="2">
    <source>
        <dbReference type="PROSITE" id="PS51352"/>
    </source>
</evidence>
<evidence type="ECO:0000313" key="3">
    <source>
        <dbReference type="EMBL" id="NMM47700.1"/>
    </source>
</evidence>
<proteinExistence type="predicted"/>
<accession>A0A848IZI1</accession>
<dbReference type="SUPFAM" id="SSF52833">
    <property type="entry name" value="Thioredoxin-like"/>
    <property type="match status" value="1"/>
</dbReference>
<dbReference type="InterPro" id="IPR050553">
    <property type="entry name" value="Thioredoxin_ResA/DsbE_sf"/>
</dbReference>
<dbReference type="InterPro" id="IPR013766">
    <property type="entry name" value="Thioredoxin_domain"/>
</dbReference>
<dbReference type="EMBL" id="JABBNU010000002">
    <property type="protein sequence ID" value="NMM47700.1"/>
    <property type="molecule type" value="Genomic_DNA"/>
</dbReference>
<protein>
    <submittedName>
        <fullName evidence="3">TlpA family protein disulfide reductase</fullName>
    </submittedName>
</protein>
<comment type="caution">
    <text evidence="3">The sequence shown here is derived from an EMBL/GenBank/DDBJ whole genome shotgun (WGS) entry which is preliminary data.</text>
</comment>
<keyword evidence="4" id="KW-1185">Reference proteome</keyword>
<evidence type="ECO:0000256" key="1">
    <source>
        <dbReference type="SAM" id="MobiDB-lite"/>
    </source>
</evidence>
<dbReference type="GO" id="GO:0016491">
    <property type="term" value="F:oxidoreductase activity"/>
    <property type="evidence" value="ECO:0007669"/>
    <property type="project" value="InterPro"/>
</dbReference>
<dbReference type="RefSeq" id="WP_169678420.1">
    <property type="nucleotide sequence ID" value="NZ_JABBNU010000002.1"/>
</dbReference>
<dbReference type="InterPro" id="IPR013740">
    <property type="entry name" value="Redoxin"/>
</dbReference>
<reference evidence="3 4" key="1">
    <citation type="submission" date="2020-04" db="EMBL/GenBank/DDBJ databases">
        <title>Flammeovirgaceae bacterium KN852 isolated from deep sea.</title>
        <authorList>
            <person name="Zhang D.-C."/>
        </authorList>
    </citation>
    <scope>NUCLEOTIDE SEQUENCE [LARGE SCALE GENOMIC DNA]</scope>
    <source>
        <strain evidence="3 4">KN852</strain>
    </source>
</reference>
<evidence type="ECO:0000313" key="4">
    <source>
        <dbReference type="Proteomes" id="UP000559010"/>
    </source>
</evidence>
<dbReference type="PANTHER" id="PTHR42852:SF13">
    <property type="entry name" value="PROTEIN DIPZ"/>
    <property type="match status" value="1"/>
</dbReference>